<dbReference type="RefSeq" id="WP_118138845.1">
    <property type="nucleotide sequence ID" value="NZ_JAPAHZ010000001.1"/>
</dbReference>
<evidence type="ECO:0000256" key="1">
    <source>
        <dbReference type="SAM" id="MobiDB-lite"/>
    </source>
</evidence>
<proteinExistence type="predicted"/>
<sequence length="241" mass="28377">MAQRRMFSKKITDTDKFLEMPLSSQALYFHLNMGADDDGFIDRPKTIQKTIGASDDDMKLLTVKQFIIPFESGIVVIKDWRIHNYIRKDTYQPTIYQEEKRLVENTMTELPEKTSTSRPRKVDAGKGRIGKDRIDKDNLYNADDKEKIPFQIIIDYLNLKAGTKYRASSAKTKHFIKSRWNEGFREEDFKQVIDIKVRQWLYDLKMNKFLRPETLFGTKFESYLNERSIKQAQPIDDDIGI</sequence>
<evidence type="ECO:0000313" key="3">
    <source>
        <dbReference type="Proteomes" id="UP000284046"/>
    </source>
</evidence>
<organism evidence="2 3">
    <name type="scientific">Streptococcus anginosus</name>
    <dbReference type="NCBI Taxonomy" id="1328"/>
    <lineage>
        <taxon>Bacteria</taxon>
        <taxon>Bacillati</taxon>
        <taxon>Bacillota</taxon>
        <taxon>Bacilli</taxon>
        <taxon>Lactobacillales</taxon>
        <taxon>Streptococcaceae</taxon>
        <taxon>Streptococcus</taxon>
        <taxon>Streptococcus anginosus group</taxon>
    </lineage>
</organism>
<name>A0A413KNA1_STRAP</name>
<comment type="caution">
    <text evidence="2">The sequence shown here is derived from an EMBL/GenBank/DDBJ whole genome shotgun (WGS) entry which is preliminary data.</text>
</comment>
<dbReference type="Pfam" id="PF09524">
    <property type="entry name" value="Phg_2220_C"/>
    <property type="match status" value="1"/>
</dbReference>
<feature type="compositionally biased region" description="Polar residues" evidence="1">
    <location>
        <begin position="108"/>
        <end position="117"/>
    </location>
</feature>
<dbReference type="AlphaFoldDB" id="A0A413KNA1"/>
<accession>A0A413KNA1</accession>
<dbReference type="EMBL" id="QRWZ01000003">
    <property type="protein sequence ID" value="RGT61671.1"/>
    <property type="molecule type" value="Genomic_DNA"/>
</dbReference>
<dbReference type="Proteomes" id="UP000284046">
    <property type="component" value="Unassembled WGS sequence"/>
</dbReference>
<gene>
    <name evidence="2" type="ORF">DWX18_03285</name>
</gene>
<dbReference type="InterPro" id="IPR011741">
    <property type="entry name" value="Phg_2220_C"/>
</dbReference>
<evidence type="ECO:0000313" key="2">
    <source>
        <dbReference type="EMBL" id="RGT61671.1"/>
    </source>
</evidence>
<dbReference type="NCBIfam" id="TIGR02220">
    <property type="entry name" value="phg_TIGR02220"/>
    <property type="match status" value="1"/>
</dbReference>
<reference evidence="2 3" key="1">
    <citation type="submission" date="2018-08" db="EMBL/GenBank/DDBJ databases">
        <title>A genome reference for cultivated species of the human gut microbiota.</title>
        <authorList>
            <person name="Zou Y."/>
            <person name="Xue W."/>
            <person name="Luo G."/>
        </authorList>
    </citation>
    <scope>NUCLEOTIDE SEQUENCE [LARGE SCALE GENOMIC DNA]</scope>
    <source>
        <strain evidence="2 3">AF18-38</strain>
    </source>
</reference>
<protein>
    <submittedName>
        <fullName evidence="2">DNA replication protein</fullName>
    </submittedName>
</protein>
<feature type="region of interest" description="Disordered" evidence="1">
    <location>
        <begin position="108"/>
        <end position="127"/>
    </location>
</feature>